<sequence length="488" mass="50905">MTTTPHTPSGPYMGSAPLGDRDQPGTTPAGRLAALPGRPPSTAGRGPSRGTAAVLQLFLGKLFADRQVWGLPVTAFAIVGTLALLVAGGAASFWTIEGDLAGLYLMLSVFALMLLVFPMAGLAGSAAKLLARRRDERLSSLRLLGAGTGMVRTLAVVESVVLAAAGLLLGVVGYLVFMPLVGLIPFAGRPIGLEGMWLGTGWLFAVLGALLVMAAASSMAGLRRIEITPLGVRTRQEASKVHWVRVVLAVAGLALAQVVLNAFGAANMMVLLIILLIGFSLPMIALHFIGPWLVGVVTRRTWRRADTAEKLVAARNVLESPQQAWRQIGGLAVTVYIGVVGGAGMGLADSLASGDLRQEDLMLTADLRTGVLLTMLIAFVLTACSVGITQAAQVLDRADMYRGLGRLGMTESSMEAIRRRSVMGPLWIVLVFTLVAAVVTTLPVIGAAVIFSPLSMGLVAAVLVLGVVLVRLGVTASRPTLRGVLTEA</sequence>
<feature type="transmembrane region" description="Helical" evidence="2">
    <location>
        <begin position="243"/>
        <end position="263"/>
    </location>
</feature>
<evidence type="ECO:0000313" key="4">
    <source>
        <dbReference type="Proteomes" id="UP000256727"/>
    </source>
</evidence>
<dbReference type="RefSeq" id="WP_147301227.1">
    <property type="nucleotide sequence ID" value="NZ_QREH01000001.1"/>
</dbReference>
<evidence type="ECO:0000313" key="3">
    <source>
        <dbReference type="EMBL" id="REE04472.1"/>
    </source>
</evidence>
<keyword evidence="4" id="KW-1185">Reference proteome</keyword>
<feature type="transmembrane region" description="Helical" evidence="2">
    <location>
        <begin position="367"/>
        <end position="392"/>
    </location>
</feature>
<accession>A0A3D9LE91</accession>
<feature type="transmembrane region" description="Helical" evidence="2">
    <location>
        <begin position="269"/>
        <end position="294"/>
    </location>
</feature>
<name>A0A3D9LE91_9MICC</name>
<feature type="transmembrane region" description="Helical" evidence="2">
    <location>
        <begin position="197"/>
        <end position="222"/>
    </location>
</feature>
<evidence type="ECO:0000256" key="2">
    <source>
        <dbReference type="SAM" id="Phobius"/>
    </source>
</evidence>
<feature type="transmembrane region" description="Helical" evidence="2">
    <location>
        <begin position="102"/>
        <end position="130"/>
    </location>
</feature>
<proteinExistence type="predicted"/>
<organism evidence="3 4">
    <name type="scientific">Citricoccus muralis</name>
    <dbReference type="NCBI Taxonomy" id="169134"/>
    <lineage>
        <taxon>Bacteria</taxon>
        <taxon>Bacillati</taxon>
        <taxon>Actinomycetota</taxon>
        <taxon>Actinomycetes</taxon>
        <taxon>Micrococcales</taxon>
        <taxon>Micrococcaceae</taxon>
        <taxon>Citricoccus</taxon>
    </lineage>
</organism>
<keyword evidence="2" id="KW-0812">Transmembrane</keyword>
<gene>
    <name evidence="3" type="ORF">C8E99_2307</name>
</gene>
<dbReference type="AlphaFoldDB" id="A0A3D9LE91"/>
<feature type="transmembrane region" description="Helical" evidence="2">
    <location>
        <begin position="68"/>
        <end position="96"/>
    </location>
</feature>
<feature type="region of interest" description="Disordered" evidence="1">
    <location>
        <begin position="1"/>
        <end position="48"/>
    </location>
</feature>
<feature type="transmembrane region" description="Helical" evidence="2">
    <location>
        <begin position="456"/>
        <end position="474"/>
    </location>
</feature>
<protein>
    <recommendedName>
        <fullName evidence="5">FtsX-like permease family protein</fullName>
    </recommendedName>
</protein>
<feature type="transmembrane region" description="Helical" evidence="2">
    <location>
        <begin position="328"/>
        <end position="347"/>
    </location>
</feature>
<dbReference type="OrthoDB" id="5118998at2"/>
<dbReference type="Proteomes" id="UP000256727">
    <property type="component" value="Unassembled WGS sequence"/>
</dbReference>
<evidence type="ECO:0000256" key="1">
    <source>
        <dbReference type="SAM" id="MobiDB-lite"/>
    </source>
</evidence>
<keyword evidence="2" id="KW-1133">Transmembrane helix</keyword>
<evidence type="ECO:0008006" key="5">
    <source>
        <dbReference type="Google" id="ProtNLM"/>
    </source>
</evidence>
<comment type="caution">
    <text evidence="3">The sequence shown here is derived from an EMBL/GenBank/DDBJ whole genome shotgun (WGS) entry which is preliminary data.</text>
</comment>
<feature type="transmembrane region" description="Helical" evidence="2">
    <location>
        <begin position="426"/>
        <end position="450"/>
    </location>
</feature>
<dbReference type="EMBL" id="QREH01000001">
    <property type="protein sequence ID" value="REE04472.1"/>
    <property type="molecule type" value="Genomic_DNA"/>
</dbReference>
<reference evidence="3 4" key="1">
    <citation type="submission" date="2018-07" db="EMBL/GenBank/DDBJ databases">
        <title>Sequencing the genomes of 1000 actinobacteria strains.</title>
        <authorList>
            <person name="Klenk H.-P."/>
        </authorList>
    </citation>
    <scope>NUCLEOTIDE SEQUENCE [LARGE SCALE GENOMIC DNA]</scope>
    <source>
        <strain evidence="3 4">DSM 14442</strain>
    </source>
</reference>
<keyword evidence="2" id="KW-0472">Membrane</keyword>
<feature type="transmembrane region" description="Helical" evidence="2">
    <location>
        <begin position="151"/>
        <end position="177"/>
    </location>
</feature>